<evidence type="ECO:0000313" key="4">
    <source>
        <dbReference type="RefSeq" id="XP_014676458.1"/>
    </source>
</evidence>
<evidence type="ECO:0000256" key="1">
    <source>
        <dbReference type="SAM" id="Coils"/>
    </source>
</evidence>
<name>A0ABM1EW87_PRICU</name>
<accession>A0ABM1EW87</accession>
<proteinExistence type="predicted"/>
<sequence>MLDAPETADIQEQLDQKEREWKQLLEKQMKSLDTAYKEKNKQNIELQTRFDKLSDDFKFNLKVVEERDEDLSQYEVALKDAQAQVTDQKLDLSECRIKIEELQQTLANEQVAKTQLQSDLCLRLRGMQADQDAYRSERDAEEQKERKQMEVVRRDLHRQVAALQVELQTQRRELAANYADAARKREHEVSLELDELSATLLSYQSQVKMLSRERDSAAASKQELAEQLEAAEVSSSTLEQQLRKKQWEADDQASTKDATVLELQGRLEQMEHSIQQKEDELVEKHRDVDEFAKEKELAVVRAKEAHAEIERNLRDNERHLQEELHNARADLRRLERENADLRKDKETEVERLRVEVARVTTGGQNQLAELSRSIISKDTQLAALKQEAGVLRCELTKRKDDIERYKADLSAAAEREAEFEQSKEKLTLDWQKRCETAENRRYASSEKLVQRLSKARDECLTTLKEREKILQQLRVHVKLLTSERDSATATLKYHGIPLLKDHAVEASDTGCEMASSEAETLRRQNENLRTIIKQMRVEMESLPLPEKQVPQAAALSHQDISTPTNKRRLSDGKSPEAVGGAMSQRGAPSLQDRVSELEREMHNRPCVAPDPAADAEAALKNVDSAIIHSHVQQLNDTIGKLRGEKVHQTAQLRKQQVRIAHLESQVQQLEHLPRESQVEIDQLRPPAAGGGRTAHAGAVVRCATARTPPRRGSRRRARRPRPTIAACWRATEKRGEYVKEQGSWNNLGFQSQLPYWLLVFNLKMNLSNKMPSCNFGAQELVIQQLQDELGCLRTMHASLPVTMAPSVVPPSENSSVEAISRKLKLALEQIQLLSMERDKLLEMGNRLRSELYTLKEERVVDKADKAANTVLSSIEPRGYTQTKQVARGSDGDASIPLSSRLAPEKPLSQRVPQRGARSGARSAGRVAGPGGVSVEPLLFSVSSGGSSLQEVWRLVERGESPSIVTPAAAEQRATRAQSCRDVQHQANLKVKGKKSDLVTKSALTKKIGSKQKLRNYNIKSDG</sequence>
<dbReference type="RefSeq" id="XP_014676458.1">
    <property type="nucleotide sequence ID" value="XM_014820972.1"/>
</dbReference>
<feature type="coiled-coil region" evidence="1">
    <location>
        <begin position="7"/>
        <end position="119"/>
    </location>
</feature>
<dbReference type="PANTHER" id="PTHR46725">
    <property type="entry name" value="COILED-COIL DOMAIN-CONTAINING PROTEIN 57"/>
    <property type="match status" value="1"/>
</dbReference>
<reference evidence="4" key="1">
    <citation type="submission" date="2025-08" db="UniProtKB">
        <authorList>
            <consortium name="RefSeq"/>
        </authorList>
    </citation>
    <scope>IDENTIFICATION</scope>
</reference>
<dbReference type="Proteomes" id="UP000695022">
    <property type="component" value="Unplaced"/>
</dbReference>
<evidence type="ECO:0000313" key="3">
    <source>
        <dbReference type="Proteomes" id="UP000695022"/>
    </source>
</evidence>
<evidence type="ECO:0000256" key="2">
    <source>
        <dbReference type="SAM" id="MobiDB-lite"/>
    </source>
</evidence>
<keyword evidence="1" id="KW-0175">Coiled coil</keyword>
<feature type="coiled-coil region" evidence="1">
    <location>
        <begin position="511"/>
        <end position="538"/>
    </location>
</feature>
<dbReference type="PANTHER" id="PTHR46725:SF1">
    <property type="entry name" value="COILED-COIL DOMAIN-CONTAINING PROTEIN 57"/>
    <property type="match status" value="1"/>
</dbReference>
<feature type="coiled-coil region" evidence="1">
    <location>
        <begin position="153"/>
        <end position="422"/>
    </location>
</feature>
<feature type="region of interest" description="Disordered" evidence="2">
    <location>
        <begin position="880"/>
        <end position="927"/>
    </location>
</feature>
<gene>
    <name evidence="4" type="primary">LOC106816374</name>
</gene>
<protein>
    <submittedName>
        <fullName evidence="4">Coiled-coil domain-containing protein 57-like</fullName>
    </submittedName>
</protein>
<feature type="compositionally biased region" description="Low complexity" evidence="2">
    <location>
        <begin position="914"/>
        <end position="926"/>
    </location>
</feature>
<keyword evidence="3" id="KW-1185">Reference proteome</keyword>
<feature type="region of interest" description="Disordered" evidence="2">
    <location>
        <begin position="544"/>
        <end position="589"/>
    </location>
</feature>
<dbReference type="InterPro" id="IPR042481">
    <property type="entry name" value="CCDC57"/>
</dbReference>
<organism evidence="3 4">
    <name type="scientific">Priapulus caudatus</name>
    <name type="common">Priapulid worm</name>
    <dbReference type="NCBI Taxonomy" id="37621"/>
    <lineage>
        <taxon>Eukaryota</taxon>
        <taxon>Metazoa</taxon>
        <taxon>Ecdysozoa</taxon>
        <taxon>Scalidophora</taxon>
        <taxon>Priapulida</taxon>
        <taxon>Priapulimorpha</taxon>
        <taxon>Priapulimorphida</taxon>
        <taxon>Priapulidae</taxon>
        <taxon>Priapulus</taxon>
    </lineage>
</organism>
<dbReference type="GeneID" id="106816374"/>